<organism evidence="4 5">
    <name type="scientific">Bacillus solimangrovi</name>
    <dbReference type="NCBI Taxonomy" id="1305675"/>
    <lineage>
        <taxon>Bacteria</taxon>
        <taxon>Bacillati</taxon>
        <taxon>Bacillota</taxon>
        <taxon>Bacilli</taxon>
        <taxon>Bacillales</taxon>
        <taxon>Bacillaceae</taxon>
        <taxon>Bacillus</taxon>
    </lineage>
</organism>
<dbReference type="AlphaFoldDB" id="A0A1E5LDK1"/>
<name>A0A1E5LDK1_9BACI</name>
<gene>
    <name evidence="4" type="ORF">BFG57_02530</name>
</gene>
<evidence type="ECO:0000313" key="4">
    <source>
        <dbReference type="EMBL" id="OEH92165.1"/>
    </source>
</evidence>
<sequence>MNFSNIFSKISILFICSMMFFSIFFSFSQSTKVIAANNARIKDSSPRDGSKQVPVDIEPTITFNDKVLNVHENRIELKLKKSNNKYEEIELKEIRKSGEKLIIVPEDKLEFNKKYVLEIDNNAVELKNGYYRNSRNIDFETNYIDFYDLMVVNDAKLSSILETYTPRELRVIAPDRYIEEISVLHKKRGKVEDDTLQQITDSLTNIDIVTEDTYKVKRVYVKIKYQGHTMHSGNAIKVTDNDDKRKKGKDLYTLGFGNLPPAYDVIVISYNSKNEEVDKQTIKVAANDKLFQEIKETYKYKTAGESFTLYELLDDDKKFNDLLTENDMKKLKVQVDD</sequence>
<comment type="caution">
    <text evidence="4">The sequence shown here is derived from an EMBL/GenBank/DDBJ whole genome shotgun (WGS) entry which is preliminary data.</text>
</comment>
<proteinExistence type="predicted"/>
<evidence type="ECO:0000313" key="5">
    <source>
        <dbReference type="Proteomes" id="UP000095209"/>
    </source>
</evidence>
<accession>A0A1E5LDK1</accession>
<keyword evidence="1" id="KW-0732">Signal</keyword>
<dbReference type="STRING" id="1305675.BFG57_02530"/>
<keyword evidence="2" id="KW-0472">Membrane</keyword>
<dbReference type="Pfam" id="PF13205">
    <property type="entry name" value="Big_5"/>
    <property type="match status" value="1"/>
</dbReference>
<feature type="transmembrane region" description="Helical" evidence="2">
    <location>
        <begin position="6"/>
        <end position="27"/>
    </location>
</feature>
<keyword evidence="5" id="KW-1185">Reference proteome</keyword>
<evidence type="ECO:0000256" key="2">
    <source>
        <dbReference type="SAM" id="Phobius"/>
    </source>
</evidence>
<dbReference type="EMBL" id="MJEH01000033">
    <property type="protein sequence ID" value="OEH92165.1"/>
    <property type="molecule type" value="Genomic_DNA"/>
</dbReference>
<dbReference type="OrthoDB" id="2837573at2"/>
<dbReference type="InterPro" id="IPR032812">
    <property type="entry name" value="SbsA_Ig"/>
</dbReference>
<evidence type="ECO:0000259" key="3">
    <source>
        <dbReference type="Pfam" id="PF13205"/>
    </source>
</evidence>
<dbReference type="RefSeq" id="WP_069717706.1">
    <property type="nucleotide sequence ID" value="NZ_MJEH01000033.1"/>
</dbReference>
<dbReference type="Proteomes" id="UP000095209">
    <property type="component" value="Unassembled WGS sequence"/>
</dbReference>
<reference evidence="4 5" key="1">
    <citation type="submission" date="2016-08" db="EMBL/GenBank/DDBJ databases">
        <title>Genome of Bacillus solimangrovi GH2-4.</title>
        <authorList>
            <person name="Lim S."/>
            <person name="Kim B.-C."/>
        </authorList>
    </citation>
    <scope>NUCLEOTIDE SEQUENCE [LARGE SCALE GENOMIC DNA]</scope>
    <source>
        <strain evidence="4 5">GH2-4</strain>
    </source>
</reference>
<keyword evidence="2" id="KW-1133">Transmembrane helix</keyword>
<evidence type="ECO:0000256" key="1">
    <source>
        <dbReference type="ARBA" id="ARBA00022729"/>
    </source>
</evidence>
<keyword evidence="2" id="KW-0812">Transmembrane</keyword>
<protein>
    <recommendedName>
        <fullName evidence="3">SbsA Ig-like domain-containing protein</fullName>
    </recommendedName>
</protein>
<feature type="domain" description="SbsA Ig-like" evidence="3">
    <location>
        <begin position="40"/>
        <end position="141"/>
    </location>
</feature>